<reference evidence="9 10" key="1">
    <citation type="journal article" date="2018" name="Mol. Biol. Evol.">
        <title>Broad Genomic Sampling Reveals a Smut Pathogenic Ancestry of the Fungal Clade Ustilaginomycotina.</title>
        <authorList>
            <person name="Kijpornyongpan T."/>
            <person name="Mondo S.J."/>
            <person name="Barry K."/>
            <person name="Sandor L."/>
            <person name="Lee J."/>
            <person name="Lipzen A."/>
            <person name="Pangilinan J."/>
            <person name="LaButti K."/>
            <person name="Hainaut M."/>
            <person name="Henrissat B."/>
            <person name="Grigoriev I.V."/>
            <person name="Spatafora J.W."/>
            <person name="Aime M.C."/>
        </authorList>
    </citation>
    <scope>NUCLEOTIDE SEQUENCE [LARGE SCALE GENOMIC DNA]</scope>
    <source>
        <strain evidence="9 10">MCA 3882</strain>
    </source>
</reference>
<evidence type="ECO:0000256" key="7">
    <source>
        <dbReference type="PROSITE-ProRule" id="PRU01015"/>
    </source>
</evidence>
<keyword evidence="10" id="KW-1185">Reference proteome</keyword>
<evidence type="ECO:0000256" key="5">
    <source>
        <dbReference type="ARBA" id="ARBA00047384"/>
    </source>
</evidence>
<evidence type="ECO:0000256" key="4">
    <source>
        <dbReference type="ARBA" id="ARBA00022691"/>
    </source>
</evidence>
<name>A0A316VB56_9BASI</name>
<dbReference type="InterPro" id="IPR029063">
    <property type="entry name" value="SAM-dependent_MTases_sf"/>
</dbReference>
<dbReference type="Proteomes" id="UP000245771">
    <property type="component" value="Unassembled WGS sequence"/>
</dbReference>
<gene>
    <name evidence="9" type="ORF">FA14DRAFT_124755</name>
</gene>
<dbReference type="EC" id="2.1.1.319" evidence="1"/>
<dbReference type="AlphaFoldDB" id="A0A316VB56"/>
<dbReference type="STRING" id="1280837.A0A316VB56"/>
<dbReference type="InterPro" id="IPR025799">
    <property type="entry name" value="Arg_MeTrfase"/>
</dbReference>
<dbReference type="OrthoDB" id="7848332at2759"/>
<dbReference type="SUPFAM" id="SSF53335">
    <property type="entry name" value="S-adenosyl-L-methionine-dependent methyltransferases"/>
    <property type="match status" value="1"/>
</dbReference>
<dbReference type="CDD" id="cd02440">
    <property type="entry name" value="AdoMet_MTases"/>
    <property type="match status" value="1"/>
</dbReference>
<dbReference type="Gene3D" id="2.70.160.11">
    <property type="entry name" value="Hnrnp arginine n-methyltransferase1"/>
    <property type="match status" value="1"/>
</dbReference>
<dbReference type="Pfam" id="PF06325">
    <property type="entry name" value="PrmA"/>
    <property type="match status" value="1"/>
</dbReference>
<dbReference type="GO" id="GO:0032259">
    <property type="term" value="P:methylation"/>
    <property type="evidence" value="ECO:0007669"/>
    <property type="project" value="UniProtKB-KW"/>
</dbReference>
<dbReference type="PROSITE" id="PS51678">
    <property type="entry name" value="SAM_MT_PRMT"/>
    <property type="match status" value="1"/>
</dbReference>
<keyword evidence="4 7" id="KW-0949">S-adenosyl-L-methionine</keyword>
<protein>
    <recommendedName>
        <fullName evidence="1">type I protein arginine methyltransferase</fullName>
        <ecNumber evidence="1">2.1.1.319</ecNumber>
    </recommendedName>
</protein>
<organism evidence="9 10">
    <name type="scientific">Meira miltonrushii</name>
    <dbReference type="NCBI Taxonomy" id="1280837"/>
    <lineage>
        <taxon>Eukaryota</taxon>
        <taxon>Fungi</taxon>
        <taxon>Dikarya</taxon>
        <taxon>Basidiomycota</taxon>
        <taxon>Ustilaginomycotina</taxon>
        <taxon>Exobasidiomycetes</taxon>
        <taxon>Exobasidiales</taxon>
        <taxon>Brachybasidiaceae</taxon>
        <taxon>Meira</taxon>
    </lineage>
</organism>
<dbReference type="GO" id="GO:0005634">
    <property type="term" value="C:nucleus"/>
    <property type="evidence" value="ECO:0007669"/>
    <property type="project" value="TreeGrafter"/>
</dbReference>
<evidence type="ECO:0000259" key="8">
    <source>
        <dbReference type="Pfam" id="PF22528"/>
    </source>
</evidence>
<dbReference type="Pfam" id="PF22528">
    <property type="entry name" value="PRMT_C"/>
    <property type="match status" value="2"/>
</dbReference>
<dbReference type="GO" id="GO:0035242">
    <property type="term" value="F:protein-arginine omega-N asymmetric methyltransferase activity"/>
    <property type="evidence" value="ECO:0007669"/>
    <property type="project" value="UniProtKB-EC"/>
</dbReference>
<keyword evidence="2 7" id="KW-0489">Methyltransferase</keyword>
<evidence type="ECO:0000256" key="1">
    <source>
        <dbReference type="ARBA" id="ARBA00011925"/>
    </source>
</evidence>
<accession>A0A316VB56</accession>
<sequence>MSRTVYNALFLEPSGSQLQTFKTPKEALDHSAKLGCDVPVLVKRANLDALQVIRLFNYLRRQAIKGEKVDPKQINQLTGKEEFLNDDNELKPVKGFENDGLLQIDFDDLDAELALESQVQVAQLTIQDLRQRLAQNMGLDNLDDVSSDEEEARKNAHKAVMKGKAGPSAISGEDSYYFSSYASHDIHQTMIADKVRTLSYAKFILAPENAHLFRGKVVMDVGCGSGILSMFAARAGAKEVIAIDASAVASRAKENIRINRLEGIISVYHGRVEALDEILKEYKGSVDVIVSEWMGYFLLYESMMPAVLYARDRYLRKQTGLLAPSHTRMLLSAVADCDVIQERFKFWDDVYGFSMNAMKTGLADEAWTDYLKAEQVVTTVDTLLELPLHTIAPHQPSFSAPFALRVQRDCTIQAFISWFDTWFTPDGKPTLGGLPPVTTECPQDGEVRGLDLKRDNVVPKNTDKADQKGLTVSFTTSPFGPETHWKQTLFVLKEAIEAKKDSVLVGLLRSTPNEENTRELDVEIHYSLREPTQPAQARRKSVEARTVQLFSVR</sequence>
<dbReference type="InParanoid" id="A0A316VB56"/>
<dbReference type="InterPro" id="IPR036236">
    <property type="entry name" value="Znf_C2H2_sf"/>
</dbReference>
<dbReference type="FunCoup" id="A0A316VB56">
    <property type="interactions" value="142"/>
</dbReference>
<dbReference type="RefSeq" id="XP_025353755.1">
    <property type="nucleotide sequence ID" value="XM_025496660.1"/>
</dbReference>
<comment type="catalytic activity">
    <reaction evidence="6">
        <text>L-arginyl-[protein] + S-adenosyl-L-methionine = N(omega)-methyl-L-arginyl-[protein] + S-adenosyl-L-homocysteine + H(+)</text>
        <dbReference type="Rhea" id="RHEA:48100"/>
        <dbReference type="Rhea" id="RHEA-COMP:10532"/>
        <dbReference type="Rhea" id="RHEA-COMP:11990"/>
        <dbReference type="ChEBI" id="CHEBI:15378"/>
        <dbReference type="ChEBI" id="CHEBI:29965"/>
        <dbReference type="ChEBI" id="CHEBI:57856"/>
        <dbReference type="ChEBI" id="CHEBI:59789"/>
        <dbReference type="ChEBI" id="CHEBI:65280"/>
    </reaction>
    <physiologicalReaction direction="left-to-right" evidence="6">
        <dbReference type="Rhea" id="RHEA:48101"/>
    </physiologicalReaction>
</comment>
<evidence type="ECO:0000256" key="3">
    <source>
        <dbReference type="ARBA" id="ARBA00022679"/>
    </source>
</evidence>
<dbReference type="EMBL" id="KZ819604">
    <property type="protein sequence ID" value="PWN33453.1"/>
    <property type="molecule type" value="Genomic_DNA"/>
</dbReference>
<feature type="domain" description="Protein arginine N-methyltransferase" evidence="8">
    <location>
        <begin position="329"/>
        <end position="430"/>
    </location>
</feature>
<dbReference type="SUPFAM" id="SSF57667">
    <property type="entry name" value="beta-beta-alpha zinc fingers"/>
    <property type="match status" value="1"/>
</dbReference>
<proteinExistence type="predicted"/>
<dbReference type="GeneID" id="37018441"/>
<feature type="domain" description="Protein arginine N-methyltransferase" evidence="8">
    <location>
        <begin position="471"/>
        <end position="529"/>
    </location>
</feature>
<dbReference type="GO" id="GO:0042054">
    <property type="term" value="F:histone methyltransferase activity"/>
    <property type="evidence" value="ECO:0007669"/>
    <property type="project" value="TreeGrafter"/>
</dbReference>
<comment type="catalytic activity">
    <reaction evidence="5">
        <text>L-arginyl-[protein] + 2 S-adenosyl-L-methionine = N(omega),N(omega)-dimethyl-L-arginyl-[protein] + 2 S-adenosyl-L-homocysteine + 2 H(+)</text>
        <dbReference type="Rhea" id="RHEA:48096"/>
        <dbReference type="Rhea" id="RHEA-COMP:10532"/>
        <dbReference type="Rhea" id="RHEA-COMP:11991"/>
        <dbReference type="ChEBI" id="CHEBI:15378"/>
        <dbReference type="ChEBI" id="CHEBI:29965"/>
        <dbReference type="ChEBI" id="CHEBI:57856"/>
        <dbReference type="ChEBI" id="CHEBI:59789"/>
        <dbReference type="ChEBI" id="CHEBI:61897"/>
        <dbReference type="EC" id="2.1.1.319"/>
    </reaction>
    <physiologicalReaction direction="left-to-right" evidence="5">
        <dbReference type="Rhea" id="RHEA:48097"/>
    </physiologicalReaction>
</comment>
<evidence type="ECO:0000256" key="6">
    <source>
        <dbReference type="ARBA" id="ARBA00049303"/>
    </source>
</evidence>
<dbReference type="InterPro" id="IPR055135">
    <property type="entry name" value="PRMT_dom"/>
</dbReference>
<dbReference type="PANTHER" id="PTHR11006:SF53">
    <property type="entry name" value="PROTEIN ARGININE N-METHYLTRANSFERASE 3"/>
    <property type="match status" value="1"/>
</dbReference>
<dbReference type="PANTHER" id="PTHR11006">
    <property type="entry name" value="PROTEIN ARGININE N-METHYLTRANSFERASE"/>
    <property type="match status" value="1"/>
</dbReference>
<evidence type="ECO:0000313" key="9">
    <source>
        <dbReference type="EMBL" id="PWN33453.1"/>
    </source>
</evidence>
<dbReference type="Gene3D" id="3.40.50.150">
    <property type="entry name" value="Vaccinia Virus protein VP39"/>
    <property type="match status" value="1"/>
</dbReference>
<dbReference type="FunFam" id="3.40.50.150:FF:000003">
    <property type="entry name" value="Blast:Protein arginine N-methyltransferase 1"/>
    <property type="match status" value="1"/>
</dbReference>
<evidence type="ECO:0000256" key="2">
    <source>
        <dbReference type="ARBA" id="ARBA00022603"/>
    </source>
</evidence>
<evidence type="ECO:0000313" key="10">
    <source>
        <dbReference type="Proteomes" id="UP000245771"/>
    </source>
</evidence>
<keyword evidence="3 7" id="KW-0808">Transferase</keyword>